<dbReference type="PANTHER" id="PTHR15885:SF1">
    <property type="entry name" value="COILED-COIL DOMAIN-CONTAINING PROTEIN 174"/>
    <property type="match status" value="1"/>
</dbReference>
<feature type="region of interest" description="Disordered" evidence="2">
    <location>
        <begin position="447"/>
        <end position="466"/>
    </location>
</feature>
<dbReference type="RefSeq" id="XP_022251430.1">
    <property type="nucleotide sequence ID" value="XM_022395722.1"/>
</dbReference>
<evidence type="ECO:0000313" key="4">
    <source>
        <dbReference type="Proteomes" id="UP000694941"/>
    </source>
</evidence>
<evidence type="ECO:0000313" key="5">
    <source>
        <dbReference type="RefSeq" id="XP_022251430.1"/>
    </source>
</evidence>
<organism evidence="4 5">
    <name type="scientific">Limulus polyphemus</name>
    <name type="common">Atlantic horseshoe crab</name>
    <dbReference type="NCBI Taxonomy" id="6850"/>
    <lineage>
        <taxon>Eukaryota</taxon>
        <taxon>Metazoa</taxon>
        <taxon>Ecdysozoa</taxon>
        <taxon>Arthropoda</taxon>
        <taxon>Chelicerata</taxon>
        <taxon>Merostomata</taxon>
        <taxon>Xiphosura</taxon>
        <taxon>Limulidae</taxon>
        <taxon>Limulus</taxon>
    </lineage>
</organism>
<name>A0ABM1T6C4_LIMPO</name>
<dbReference type="PANTHER" id="PTHR15885">
    <property type="entry name" value="COILED-COIL DOMAIN-CONTAINING PROTEIN 174"/>
    <property type="match status" value="1"/>
</dbReference>
<dbReference type="InterPro" id="IPR057464">
    <property type="entry name" value="CCDC174_GRSR"/>
</dbReference>
<evidence type="ECO:0000256" key="2">
    <source>
        <dbReference type="SAM" id="MobiDB-lite"/>
    </source>
</evidence>
<feature type="domain" description="CCDC174 alpha/beta GRSR" evidence="3">
    <location>
        <begin position="172"/>
        <end position="201"/>
    </location>
</feature>
<dbReference type="InterPro" id="IPR025066">
    <property type="entry name" value="CCDC174-like"/>
</dbReference>
<feature type="compositionally biased region" description="Polar residues" evidence="2">
    <location>
        <begin position="454"/>
        <end position="466"/>
    </location>
</feature>
<dbReference type="Pfam" id="PF25449">
    <property type="entry name" value="CCDC174_GRSR"/>
    <property type="match status" value="1"/>
</dbReference>
<dbReference type="Pfam" id="PF13300">
    <property type="entry name" value="DUF4078"/>
    <property type="match status" value="1"/>
</dbReference>
<proteinExistence type="predicted"/>
<evidence type="ECO:0000256" key="1">
    <source>
        <dbReference type="ARBA" id="ARBA00023054"/>
    </source>
</evidence>
<keyword evidence="4" id="KW-1185">Reference proteome</keyword>
<dbReference type="Proteomes" id="UP000694941">
    <property type="component" value="Unplaced"/>
</dbReference>
<accession>A0ABM1T6C4</accession>
<keyword evidence="1" id="KW-0175">Coiled coil</keyword>
<evidence type="ECO:0000259" key="3">
    <source>
        <dbReference type="Pfam" id="PF25449"/>
    </source>
</evidence>
<sequence length="548" mass="63882">MDSDKKKIQVNSASLIDLKAELFRKREDFKQAKLQKELGNATPYSQEKKINVWSRKNKGVLERAQKDLETKTEEDDVLTKSSFLTWWYLHYTSHTLQDYVTIRAALERKAKLYEHITEGRIIPEDEENERYLVNFQKKSVDAILAEKREKERQDKWENENPIPEPSCSEEEWVDYVDTLGRSRRCMLKDLAELKKMDDNLKISQISVKKGNGQSELLSDDMRKEIIRQNWEHQEKEALSQPVGPTHYENVRYDEVRDHGVGYFSFSTEEGERQKQMETLKSLREQTVKQRTVRDKMKQKRQSLLEARLAKVRQRKNLKINDVYDDENYKGELYIDSTVALEPQESTASKSEIKETPVAPEKPIQVRPWDIGKDGLNEKDFKKEELHKKMSQMDWIEIKRAERPMEFAPPQFLYLTSSSGNNSKRKSSRESENLYACFSETHQETSKKKKIPCGSSETQPNPQSWLSSKSAVVEEHTKNQCSDEIIELDKIPLPPCEVTSEFTQSFISSSEKNLSIEQNSNLSGISNECCKDSDSYISEAISFFRHQSN</sequence>
<dbReference type="GeneID" id="106467525"/>
<protein>
    <submittedName>
        <fullName evidence="5">Coiled-coil domain-containing protein 174-like isoform X1</fullName>
    </submittedName>
</protein>
<gene>
    <name evidence="5" type="primary">LOC106467525</name>
</gene>
<reference evidence="5" key="1">
    <citation type="submission" date="2025-08" db="UniProtKB">
        <authorList>
            <consortium name="RefSeq"/>
        </authorList>
    </citation>
    <scope>IDENTIFICATION</scope>
    <source>
        <tissue evidence="5">Muscle</tissue>
    </source>
</reference>